<organism evidence="1 2">
    <name type="scientific">Zhouia amylolytica AD3</name>
    <dbReference type="NCBI Taxonomy" id="1286632"/>
    <lineage>
        <taxon>Bacteria</taxon>
        <taxon>Pseudomonadati</taxon>
        <taxon>Bacteroidota</taxon>
        <taxon>Flavobacteriia</taxon>
        <taxon>Flavobacteriales</taxon>
        <taxon>Flavobacteriaceae</taxon>
        <taxon>Zhouia</taxon>
    </lineage>
</organism>
<proteinExistence type="predicted"/>
<evidence type="ECO:0000313" key="2">
    <source>
        <dbReference type="Proteomes" id="UP000018850"/>
    </source>
</evidence>
<dbReference type="PATRIC" id="fig|1286632.3.peg.770"/>
<dbReference type="Proteomes" id="UP000018850">
    <property type="component" value="Unassembled WGS sequence"/>
</dbReference>
<reference evidence="1 2" key="2">
    <citation type="journal article" date="2016" name="Genome Announc.">
        <title>Draft Genome Sequence of Zhouia amylolytica AD3, Isolated from Tidal Flat Sediment.</title>
        <authorList>
            <person name="Jia B."/>
            <person name="Jin H.M."/>
            <person name="Lee H.J."/>
            <person name="Jeon C.O."/>
        </authorList>
    </citation>
    <scope>NUCLEOTIDE SEQUENCE [LARGE SCALE GENOMIC DNA]</scope>
    <source>
        <strain evidence="1 2">AD3</strain>
    </source>
</reference>
<gene>
    <name evidence="1" type="ORF">P278_07720</name>
</gene>
<dbReference type="AlphaFoldDB" id="W2US24"/>
<name>W2US24_9FLAO</name>
<dbReference type="EMBL" id="AYXY01000013">
    <property type="protein sequence ID" value="ETN96261.1"/>
    <property type="molecule type" value="Genomic_DNA"/>
</dbReference>
<dbReference type="STRING" id="376730.SAMN04487906_1937"/>
<accession>W2US24</accession>
<sequence length="591" mass="67668">MHDFHIPVMGLAYTIDSPVRVANYGIDSVVSIIDDELMESMRAYYSKRFKLPYQAITKKMTDYRARRISVYLNLLDSIVKKKFEIFKQELLQDRTSLEKYLKMIAPKAEMRLDIKKWLNQGNNVENELKSIFDKWLCPGKIDVNIMTKVDRENYVGNKKLGVEFNDAHAALRGFATSSLESSVVFSAGMNPRLYSYLATFSDFYPDKNGYLKKKIILKVSDYRSALIQGLFLAKKGLWVSEFRIESGLNCGGHAFASDGNLLGPVLEEFKQRKVELQNQLHESLIKTLEMDGKFVPEVPMNLKISVQGGVGTSEEHQFLTDYFKVDSVGWGSPFLLVPEATLVDTETRELLMKAKEEELYLSNISPLGVPFNTVRNTTNEHLKQKRIENSKAGSSCPKKHLALNYEYANKGQCTASRKFQQRKLNELLSENLNPEEIANKKRAITEKSCLCVGLANPAYIDCEIPVKQEAQGVVVCPGPNMAYFNKEVSLLDMIGHIYGKHDLLKNVNRPNMFVKELMLNFNYFEKELKKNVNGQSVLNQKKMRLFKVNLLKGIEYYQSLFNAKKVFDNNEGNNWMKELNEIKFKLEETSL</sequence>
<dbReference type="eggNOG" id="COG2070">
    <property type="taxonomic scope" value="Bacteria"/>
</dbReference>
<keyword evidence="2" id="KW-1185">Reference proteome</keyword>
<protein>
    <submittedName>
        <fullName evidence="1">Uncharacterized protein</fullName>
    </submittedName>
</protein>
<comment type="caution">
    <text evidence="1">The sequence shown here is derived from an EMBL/GenBank/DDBJ whole genome shotgun (WGS) entry which is preliminary data.</text>
</comment>
<reference evidence="2" key="1">
    <citation type="submission" date="2013-11" db="EMBL/GenBank/DDBJ databases">
        <title>Draft genome sequence from a member of Zhouia, isolated tidal flat.</title>
        <authorList>
            <person name="Jin H."/>
            <person name="Jeon C.O."/>
        </authorList>
    </citation>
    <scope>NUCLEOTIDE SEQUENCE [LARGE SCALE GENOMIC DNA]</scope>
    <source>
        <strain evidence="2">AD3</strain>
    </source>
</reference>
<evidence type="ECO:0000313" key="1">
    <source>
        <dbReference type="EMBL" id="ETN96261.1"/>
    </source>
</evidence>
<dbReference type="RefSeq" id="WP_038262628.1">
    <property type="nucleotide sequence ID" value="NZ_AYXY01000013.1"/>
</dbReference>